<accession>S7MVI3</accession>
<keyword evidence="3" id="KW-1185">Reference proteome</keyword>
<dbReference type="EMBL" id="KE162497">
    <property type="protein sequence ID" value="EPQ08504.1"/>
    <property type="molecule type" value="Genomic_DNA"/>
</dbReference>
<protein>
    <submittedName>
        <fullName evidence="2">Uncharacterized protein</fullName>
    </submittedName>
</protein>
<organism evidence="2 3">
    <name type="scientific">Myotis brandtii</name>
    <name type="common">Brandt's bat</name>
    <dbReference type="NCBI Taxonomy" id="109478"/>
    <lineage>
        <taxon>Eukaryota</taxon>
        <taxon>Metazoa</taxon>
        <taxon>Chordata</taxon>
        <taxon>Craniata</taxon>
        <taxon>Vertebrata</taxon>
        <taxon>Euteleostomi</taxon>
        <taxon>Mammalia</taxon>
        <taxon>Eutheria</taxon>
        <taxon>Laurasiatheria</taxon>
        <taxon>Chiroptera</taxon>
        <taxon>Yangochiroptera</taxon>
        <taxon>Vespertilionidae</taxon>
        <taxon>Myotis</taxon>
    </lineage>
</organism>
<name>S7MVI3_MYOBR</name>
<reference evidence="2 3" key="1">
    <citation type="journal article" date="2013" name="Nat. Commun.">
        <title>Genome analysis reveals insights into physiology and longevity of the Brandt's bat Myotis brandtii.</title>
        <authorList>
            <person name="Seim I."/>
            <person name="Fang X."/>
            <person name="Xiong Z."/>
            <person name="Lobanov A.V."/>
            <person name="Huang Z."/>
            <person name="Ma S."/>
            <person name="Feng Y."/>
            <person name="Turanov A.A."/>
            <person name="Zhu Y."/>
            <person name="Lenz T.L."/>
            <person name="Gerashchenko M.V."/>
            <person name="Fan D."/>
            <person name="Hee Yim S."/>
            <person name="Yao X."/>
            <person name="Jordan D."/>
            <person name="Xiong Y."/>
            <person name="Ma Y."/>
            <person name="Lyapunov A.N."/>
            <person name="Chen G."/>
            <person name="Kulakova O.I."/>
            <person name="Sun Y."/>
            <person name="Lee S.G."/>
            <person name="Bronson R.T."/>
            <person name="Moskalev A.A."/>
            <person name="Sunyaev S.R."/>
            <person name="Zhang G."/>
            <person name="Krogh A."/>
            <person name="Wang J."/>
            <person name="Gladyshev V.N."/>
        </authorList>
    </citation>
    <scope>NUCLEOTIDE SEQUENCE [LARGE SCALE GENOMIC DNA]</scope>
</reference>
<evidence type="ECO:0000313" key="3">
    <source>
        <dbReference type="Proteomes" id="UP000052978"/>
    </source>
</evidence>
<feature type="region of interest" description="Disordered" evidence="1">
    <location>
        <begin position="33"/>
        <end position="63"/>
    </location>
</feature>
<gene>
    <name evidence="2" type="ORF">D623_10031853</name>
</gene>
<sequence length="63" mass="6843">MREERTEVRRAKSCSAKARAAVRVLNGGWGDGFYDGPETGNIGEAERREDCPAPYTPAAQSIS</sequence>
<dbReference type="Proteomes" id="UP000052978">
    <property type="component" value="Unassembled WGS sequence"/>
</dbReference>
<dbReference type="AlphaFoldDB" id="S7MVI3"/>
<proteinExistence type="predicted"/>
<evidence type="ECO:0000313" key="2">
    <source>
        <dbReference type="EMBL" id="EPQ08504.1"/>
    </source>
</evidence>
<evidence type="ECO:0000256" key="1">
    <source>
        <dbReference type="SAM" id="MobiDB-lite"/>
    </source>
</evidence>